<proteinExistence type="predicted"/>
<sequence length="62" mass="7230">MILNEILKEKYRTQKRLSDGCENIHEYFVKSHVSAQVVAEKHGIVLNYKKLSNKSKILKESI</sequence>
<organism evidence="1">
    <name type="scientific">hydrothermal vent metagenome</name>
    <dbReference type="NCBI Taxonomy" id="652676"/>
    <lineage>
        <taxon>unclassified sequences</taxon>
        <taxon>metagenomes</taxon>
        <taxon>ecological metagenomes</taxon>
    </lineage>
</organism>
<protein>
    <submittedName>
        <fullName evidence="1">Uncharacterized protein</fullName>
    </submittedName>
</protein>
<evidence type="ECO:0000313" key="1">
    <source>
        <dbReference type="EMBL" id="VAX35358.1"/>
    </source>
</evidence>
<dbReference type="EMBL" id="UOGJ01000046">
    <property type="protein sequence ID" value="VAX35358.1"/>
    <property type="molecule type" value="Genomic_DNA"/>
</dbReference>
<dbReference type="AlphaFoldDB" id="A0A3B1DH58"/>
<gene>
    <name evidence="1" type="ORF">MNBD_UNCLBAC01-41</name>
</gene>
<accession>A0A3B1DH58</accession>
<reference evidence="1" key="1">
    <citation type="submission" date="2018-06" db="EMBL/GenBank/DDBJ databases">
        <authorList>
            <person name="Zhirakovskaya E."/>
        </authorList>
    </citation>
    <scope>NUCLEOTIDE SEQUENCE</scope>
</reference>
<name>A0A3B1DH58_9ZZZZ</name>